<sequence>MLTKVKGAAGTPGEDDVRHMDWAVAAAGAQPERGRVVLEPTDPADADRTFDNAGWARQKAIASCAGVTPNPSAIRRISGSAARILVTDGRRRASPSTASGGKCPSGYV</sequence>
<name>A0A495QMT7_9ACTN</name>
<accession>A0A495QMT7</accession>
<dbReference type="Proteomes" id="UP000274601">
    <property type="component" value="Unassembled WGS sequence"/>
</dbReference>
<protein>
    <submittedName>
        <fullName evidence="2">Uncharacterized protein</fullName>
    </submittedName>
</protein>
<proteinExistence type="predicted"/>
<dbReference type="RefSeq" id="WP_121434709.1">
    <property type="nucleotide sequence ID" value="NZ_RBWU01000003.1"/>
</dbReference>
<evidence type="ECO:0000313" key="3">
    <source>
        <dbReference type="Proteomes" id="UP000274601"/>
    </source>
</evidence>
<gene>
    <name evidence="2" type="ORF">BZB76_2748</name>
</gene>
<evidence type="ECO:0000256" key="1">
    <source>
        <dbReference type="SAM" id="MobiDB-lite"/>
    </source>
</evidence>
<organism evidence="2 3">
    <name type="scientific">Actinomadura pelletieri DSM 43383</name>
    <dbReference type="NCBI Taxonomy" id="1120940"/>
    <lineage>
        <taxon>Bacteria</taxon>
        <taxon>Bacillati</taxon>
        <taxon>Actinomycetota</taxon>
        <taxon>Actinomycetes</taxon>
        <taxon>Streptosporangiales</taxon>
        <taxon>Thermomonosporaceae</taxon>
        <taxon>Actinomadura</taxon>
    </lineage>
</organism>
<dbReference type="EMBL" id="RBWU01000003">
    <property type="protein sequence ID" value="RKS74239.1"/>
    <property type="molecule type" value="Genomic_DNA"/>
</dbReference>
<evidence type="ECO:0000313" key="2">
    <source>
        <dbReference type="EMBL" id="RKS74239.1"/>
    </source>
</evidence>
<feature type="region of interest" description="Disordered" evidence="1">
    <location>
        <begin position="88"/>
        <end position="108"/>
    </location>
</feature>
<reference evidence="2 3" key="1">
    <citation type="submission" date="2018-10" db="EMBL/GenBank/DDBJ databases">
        <title>Genomic Encyclopedia of Archaeal and Bacterial Type Strains, Phase II (KMG-II): from individual species to whole genera.</title>
        <authorList>
            <person name="Goeker M."/>
        </authorList>
    </citation>
    <scope>NUCLEOTIDE SEQUENCE [LARGE SCALE GENOMIC DNA]</scope>
    <source>
        <strain evidence="2 3">DSM 43383</strain>
    </source>
</reference>
<dbReference type="AlphaFoldDB" id="A0A495QMT7"/>
<comment type="caution">
    <text evidence="2">The sequence shown here is derived from an EMBL/GenBank/DDBJ whole genome shotgun (WGS) entry which is preliminary data.</text>
</comment>
<keyword evidence="3" id="KW-1185">Reference proteome</keyword>